<comment type="caution">
    <text evidence="1">The sequence shown here is derived from an EMBL/GenBank/DDBJ whole genome shotgun (WGS) entry which is preliminary data.</text>
</comment>
<evidence type="ECO:0000313" key="2">
    <source>
        <dbReference type="Proteomes" id="UP000294508"/>
    </source>
</evidence>
<gene>
    <name evidence="1" type="ORF">EV652_1187</name>
</gene>
<evidence type="ECO:0000313" key="1">
    <source>
        <dbReference type="EMBL" id="TCO17179.1"/>
    </source>
</evidence>
<dbReference type="OrthoDB" id="147470at2"/>
<sequence length="385" mass="40847">MTDVSLGGCSCGGSAVAVGSAAVAGTTGCTGSGSVSRERTRYFARQLVGADDLTQDQLYQREKSRRHNRLLHGWGIVCGARVRAGSAPCEVVVEAGYILGPYGDEIQLDGDIVVDLCSEDLDGNVASSCGPVDPWCADVRVDRPSGRPVYLAVAYADCLSTPVRAVSDGCGCDDTLCEYSRIRDSYRLVVLEDLPSTYPPGAKPPQLSRSVSCPPPAVEGQGCNCPQCATCPTAPWVILADITVDGGAVTGIDCDSHRRYVASFGGFYFACEAEVPPRQDEIRAKLERSLRPEAIKAFEEAAELTTAPVGKWTGDRLSVQGIDENSAIGRRLKELTIAEIAAQGRTTFVDAMVSATSKPRRAQVADQADEVWTKAADVIITLSST</sequence>
<dbReference type="RefSeq" id="WP_132214619.1">
    <property type="nucleotide sequence ID" value="NZ_SLWN01000018.1"/>
</dbReference>
<protein>
    <submittedName>
        <fullName evidence="1">Uncharacterized protein</fullName>
    </submittedName>
</protein>
<organism evidence="1 2">
    <name type="scientific">Kribbella steppae</name>
    <dbReference type="NCBI Taxonomy" id="2512223"/>
    <lineage>
        <taxon>Bacteria</taxon>
        <taxon>Bacillati</taxon>
        <taxon>Actinomycetota</taxon>
        <taxon>Actinomycetes</taxon>
        <taxon>Propionibacteriales</taxon>
        <taxon>Kribbellaceae</taxon>
        <taxon>Kribbella</taxon>
    </lineage>
</organism>
<dbReference type="Proteomes" id="UP000294508">
    <property type="component" value="Unassembled WGS sequence"/>
</dbReference>
<reference evidence="1 2" key="1">
    <citation type="journal article" date="2015" name="Stand. Genomic Sci.">
        <title>Genomic Encyclopedia of Bacterial and Archaeal Type Strains, Phase III: the genomes of soil and plant-associated and newly described type strains.</title>
        <authorList>
            <person name="Whitman W.B."/>
            <person name="Woyke T."/>
            <person name="Klenk H.P."/>
            <person name="Zhou Y."/>
            <person name="Lilburn T.G."/>
            <person name="Beck B.J."/>
            <person name="De Vos P."/>
            <person name="Vandamme P."/>
            <person name="Eisen J.A."/>
            <person name="Garrity G."/>
            <person name="Hugenholtz P."/>
            <person name="Kyrpides N.C."/>
        </authorList>
    </citation>
    <scope>NUCLEOTIDE SEQUENCE [LARGE SCALE GENOMIC DNA]</scope>
    <source>
        <strain evidence="1 2">VKM Ac-2572</strain>
    </source>
</reference>
<dbReference type="EMBL" id="SLWN01000018">
    <property type="protein sequence ID" value="TCO17179.1"/>
    <property type="molecule type" value="Genomic_DNA"/>
</dbReference>
<proteinExistence type="predicted"/>
<keyword evidence="2" id="KW-1185">Reference proteome</keyword>
<dbReference type="AlphaFoldDB" id="A0A4R2GZE7"/>
<accession>A0A4R2GZE7</accession>
<name>A0A4R2GZE7_9ACTN</name>